<dbReference type="InterPro" id="IPR003958">
    <property type="entry name" value="CBFA_NFYB_domain"/>
</dbReference>
<keyword evidence="7" id="KW-1185">Reference proteome</keyword>
<keyword evidence="2" id="KW-0539">Nucleus</keyword>
<comment type="caution">
    <text evidence="6">The sequence shown here is derived from an EMBL/GenBank/DDBJ whole genome shotgun (WGS) entry which is preliminary data.</text>
</comment>
<dbReference type="PANTHER" id="PTHR10252">
    <property type="entry name" value="HISTONE-LIKE TRANSCRIPTION FACTOR CCAAT-RELATED"/>
    <property type="match status" value="1"/>
</dbReference>
<dbReference type="PANTHER" id="PTHR10252:SF93">
    <property type="entry name" value="DNA POLYMERASE II SUBUNIT B3-1"/>
    <property type="match status" value="1"/>
</dbReference>
<dbReference type="EMBL" id="JAZDWU010000006">
    <property type="protein sequence ID" value="KAK9999040.1"/>
    <property type="molecule type" value="Genomic_DNA"/>
</dbReference>
<dbReference type="AlphaFoldDB" id="A0AAW2CPS4"/>
<name>A0AAW2CPS4_9ROSI</name>
<dbReference type="InterPro" id="IPR050568">
    <property type="entry name" value="Transcr_DNA_Rep_Reg"/>
</dbReference>
<feature type="transmembrane region" description="Helical" evidence="4">
    <location>
        <begin position="210"/>
        <end position="229"/>
    </location>
</feature>
<feature type="compositionally biased region" description="Basic and acidic residues" evidence="3">
    <location>
        <begin position="7"/>
        <end position="19"/>
    </location>
</feature>
<keyword evidence="4" id="KW-0812">Transmembrane</keyword>
<feature type="compositionally biased region" description="Basic residues" evidence="3">
    <location>
        <begin position="90"/>
        <end position="99"/>
    </location>
</feature>
<evidence type="ECO:0000259" key="5">
    <source>
        <dbReference type="Pfam" id="PF00808"/>
    </source>
</evidence>
<evidence type="ECO:0000313" key="7">
    <source>
        <dbReference type="Proteomes" id="UP001459277"/>
    </source>
</evidence>
<proteinExistence type="predicted"/>
<dbReference type="Proteomes" id="UP001459277">
    <property type="component" value="Unassembled WGS sequence"/>
</dbReference>
<dbReference type="GO" id="GO:0006355">
    <property type="term" value="P:regulation of DNA-templated transcription"/>
    <property type="evidence" value="ECO:0007669"/>
    <property type="project" value="TreeGrafter"/>
</dbReference>
<feature type="domain" description="Transcription factor CBF/NF-Y/archaeal histone" evidence="5">
    <location>
        <begin position="118"/>
        <end position="181"/>
    </location>
</feature>
<protein>
    <recommendedName>
        <fullName evidence="5">Transcription factor CBF/NF-Y/archaeal histone domain-containing protein</fullName>
    </recommendedName>
</protein>
<comment type="subcellular location">
    <subcellularLocation>
        <location evidence="1">Nucleus</location>
    </subcellularLocation>
</comment>
<sequence>MASSKKSTTEEKKSKETKPKNTPKKKNKTTSTTKGNPEKNNNNKVSNGTVSDSSSDVIIIPSSSIESGQDEKQKPNKSSGANERTADTKSKKHKQKKQKRQEEEVNDVVEKEDAKTHRFPMNRIKTILRSQDSDLRITHEALFLVNKATEKFLEEFTKEAHACCVQDHKKSLAYKHLSSVVCKTRSFDFLSGTSMLPLCKRFSYLKVRSLNFSAVSAIIYLPFWCISLVSV</sequence>
<dbReference type="GO" id="GO:0046982">
    <property type="term" value="F:protein heterodimerization activity"/>
    <property type="evidence" value="ECO:0007669"/>
    <property type="project" value="InterPro"/>
</dbReference>
<dbReference type="GO" id="GO:0005634">
    <property type="term" value="C:nucleus"/>
    <property type="evidence" value="ECO:0007669"/>
    <property type="project" value="UniProtKB-SubCell"/>
</dbReference>
<evidence type="ECO:0000256" key="4">
    <source>
        <dbReference type="SAM" id="Phobius"/>
    </source>
</evidence>
<dbReference type="InterPro" id="IPR009072">
    <property type="entry name" value="Histone-fold"/>
</dbReference>
<keyword evidence="4" id="KW-1133">Transmembrane helix</keyword>
<evidence type="ECO:0000256" key="2">
    <source>
        <dbReference type="ARBA" id="ARBA00023242"/>
    </source>
</evidence>
<gene>
    <name evidence="6" type="ORF">SO802_018643</name>
</gene>
<evidence type="ECO:0000313" key="6">
    <source>
        <dbReference type="EMBL" id="KAK9999040.1"/>
    </source>
</evidence>
<reference evidence="6 7" key="1">
    <citation type="submission" date="2024-01" db="EMBL/GenBank/DDBJ databases">
        <title>A telomere-to-telomere, gap-free genome of sweet tea (Lithocarpus litseifolius).</title>
        <authorList>
            <person name="Zhou J."/>
        </authorList>
    </citation>
    <scope>NUCLEOTIDE SEQUENCE [LARGE SCALE GENOMIC DNA]</scope>
    <source>
        <strain evidence="6">Zhou-2022a</strain>
        <tissue evidence="6">Leaf</tissue>
    </source>
</reference>
<dbReference type="SUPFAM" id="SSF47113">
    <property type="entry name" value="Histone-fold"/>
    <property type="match status" value="1"/>
</dbReference>
<evidence type="ECO:0000256" key="3">
    <source>
        <dbReference type="SAM" id="MobiDB-lite"/>
    </source>
</evidence>
<evidence type="ECO:0000256" key="1">
    <source>
        <dbReference type="ARBA" id="ARBA00004123"/>
    </source>
</evidence>
<dbReference type="Pfam" id="PF00808">
    <property type="entry name" value="CBFD_NFYB_HMF"/>
    <property type="match status" value="1"/>
</dbReference>
<feature type="compositionally biased region" description="Low complexity" evidence="3">
    <location>
        <begin position="29"/>
        <end position="67"/>
    </location>
</feature>
<organism evidence="6 7">
    <name type="scientific">Lithocarpus litseifolius</name>
    <dbReference type="NCBI Taxonomy" id="425828"/>
    <lineage>
        <taxon>Eukaryota</taxon>
        <taxon>Viridiplantae</taxon>
        <taxon>Streptophyta</taxon>
        <taxon>Embryophyta</taxon>
        <taxon>Tracheophyta</taxon>
        <taxon>Spermatophyta</taxon>
        <taxon>Magnoliopsida</taxon>
        <taxon>eudicotyledons</taxon>
        <taxon>Gunneridae</taxon>
        <taxon>Pentapetalae</taxon>
        <taxon>rosids</taxon>
        <taxon>fabids</taxon>
        <taxon>Fagales</taxon>
        <taxon>Fagaceae</taxon>
        <taxon>Lithocarpus</taxon>
    </lineage>
</organism>
<feature type="region of interest" description="Disordered" evidence="3">
    <location>
        <begin position="1"/>
        <end position="113"/>
    </location>
</feature>
<feature type="compositionally biased region" description="Basic and acidic residues" evidence="3">
    <location>
        <begin position="100"/>
        <end position="113"/>
    </location>
</feature>
<accession>A0AAW2CPS4</accession>
<dbReference type="GO" id="GO:0000976">
    <property type="term" value="F:transcription cis-regulatory region binding"/>
    <property type="evidence" value="ECO:0007669"/>
    <property type="project" value="TreeGrafter"/>
</dbReference>
<keyword evidence="4" id="KW-0472">Membrane</keyword>
<dbReference type="Gene3D" id="1.10.20.10">
    <property type="entry name" value="Histone, subunit A"/>
    <property type="match status" value="1"/>
</dbReference>